<dbReference type="EMBL" id="VLJT01000027">
    <property type="protein sequence ID" value="TWH16088.1"/>
    <property type="molecule type" value="Genomic_DNA"/>
</dbReference>
<gene>
    <name evidence="1" type="ORF">L618_002900000240</name>
</gene>
<keyword evidence="1" id="KW-0489">Methyltransferase</keyword>
<dbReference type="Gene3D" id="3.40.50.150">
    <property type="entry name" value="Vaccinia Virus protein VP39"/>
    <property type="match status" value="1"/>
</dbReference>
<dbReference type="AlphaFoldDB" id="A0A562E320"/>
<organism evidence="1 2">
    <name type="scientific">Rhodococcus rhodochrous J45</name>
    <dbReference type="NCBI Taxonomy" id="935266"/>
    <lineage>
        <taxon>Bacteria</taxon>
        <taxon>Bacillati</taxon>
        <taxon>Actinomycetota</taxon>
        <taxon>Actinomycetes</taxon>
        <taxon>Mycobacteriales</taxon>
        <taxon>Nocardiaceae</taxon>
        <taxon>Rhodococcus</taxon>
    </lineage>
</organism>
<sequence length="216" mass="23767">MNTPAIDGPGRNTETNAPSTLLADLPVFLGQWLRSPTRVGALVPSSQRLARAVACSVPERGEPVIVELGAGTGPFTAEIQRRLSGRGRHLAFEINPVLAEVLRARYPGAEVVPQDAVYLRQILAEHGIRRADVVVSGLPWALFPSTTQRQLLEAVISVSGPSSVFTTFAYRHAVPLRSARRFRDQLAERFEEVVPGRTHWHNLPPAFVLHARRPRP</sequence>
<reference evidence="1 2" key="1">
    <citation type="submission" date="2019-07" db="EMBL/GenBank/DDBJ databases">
        <title>Genome sequencing of lignin-degrading bacterial isolates.</title>
        <authorList>
            <person name="Gladden J."/>
        </authorList>
    </citation>
    <scope>NUCLEOTIDE SEQUENCE [LARGE SCALE GENOMIC DNA]</scope>
    <source>
        <strain evidence="1 2">J45</strain>
    </source>
</reference>
<dbReference type="InterPro" id="IPR029063">
    <property type="entry name" value="SAM-dependent_MTases_sf"/>
</dbReference>
<dbReference type="CDD" id="cd02440">
    <property type="entry name" value="AdoMet_MTases"/>
    <property type="match status" value="1"/>
</dbReference>
<evidence type="ECO:0000313" key="2">
    <source>
        <dbReference type="Proteomes" id="UP000317573"/>
    </source>
</evidence>
<keyword evidence="1" id="KW-0808">Transferase</keyword>
<comment type="caution">
    <text evidence="1">The sequence shown here is derived from an EMBL/GenBank/DDBJ whole genome shotgun (WGS) entry which is preliminary data.</text>
</comment>
<name>A0A562E320_RHORH</name>
<dbReference type="GO" id="GO:0032259">
    <property type="term" value="P:methylation"/>
    <property type="evidence" value="ECO:0007669"/>
    <property type="project" value="UniProtKB-KW"/>
</dbReference>
<accession>A0A562E320</accession>
<protein>
    <submittedName>
        <fullName evidence="1">Phospholipid N-methyltransferase</fullName>
    </submittedName>
</protein>
<proteinExistence type="predicted"/>
<dbReference type="SUPFAM" id="SSF53335">
    <property type="entry name" value="S-adenosyl-L-methionine-dependent methyltransferases"/>
    <property type="match status" value="1"/>
</dbReference>
<dbReference type="Proteomes" id="UP000317573">
    <property type="component" value="Unassembled WGS sequence"/>
</dbReference>
<dbReference type="GO" id="GO:0008168">
    <property type="term" value="F:methyltransferase activity"/>
    <property type="evidence" value="ECO:0007669"/>
    <property type="project" value="UniProtKB-KW"/>
</dbReference>
<evidence type="ECO:0000313" key="1">
    <source>
        <dbReference type="EMBL" id="TWH16088.1"/>
    </source>
</evidence>